<dbReference type="InterPro" id="IPR024508">
    <property type="entry name" value="DUF3226"/>
</dbReference>
<gene>
    <name evidence="1" type="ORF">SULYE_0591</name>
</gene>
<evidence type="ECO:0000313" key="1">
    <source>
        <dbReference type="EMBL" id="EEP60904.1"/>
    </source>
</evidence>
<sequence>MKLGNEKFNKSIVILIEGKTDKIFFEELIKFIGRESDIQVVYMEGKDKLKSLIKFPDFSLVKILVVVQDADNDPKRAFQSIRDTLKNSGFSIPSKPYEISDGSLKTAIIILPDENEKGDLESLIVEHLKNRLEFRCVDGFVNCVKNFNFDLKKLSKTKLYAYISITSEPDANFDTFIKKKIIDFTNERFKKLIDFIKSLQP</sequence>
<organism evidence="1 2">
    <name type="scientific">Sulfurihydrogenibium yellowstonense SS-5</name>
    <dbReference type="NCBI Taxonomy" id="432331"/>
    <lineage>
        <taxon>Bacteria</taxon>
        <taxon>Pseudomonadati</taxon>
        <taxon>Aquificota</taxon>
        <taxon>Aquificia</taxon>
        <taxon>Aquificales</taxon>
        <taxon>Hydrogenothermaceae</taxon>
        <taxon>Sulfurihydrogenibium</taxon>
    </lineage>
</organism>
<evidence type="ECO:0000313" key="2">
    <source>
        <dbReference type="Proteomes" id="UP000005540"/>
    </source>
</evidence>
<dbReference type="Pfam" id="PF11536">
    <property type="entry name" value="DUF3226"/>
    <property type="match status" value="1"/>
</dbReference>
<proteinExistence type="predicted"/>
<accession>C4FJ49</accession>
<keyword evidence="2" id="KW-1185">Reference proteome</keyword>
<comment type="caution">
    <text evidence="1">The sequence shown here is derived from an EMBL/GenBank/DDBJ whole genome shotgun (WGS) entry which is preliminary data.</text>
</comment>
<protein>
    <recommendedName>
        <fullName evidence="3">DUF4276 family protein</fullName>
    </recommendedName>
</protein>
<dbReference type="RefSeq" id="WP_007546257.1">
    <property type="nucleotide sequence ID" value="NZ_ABZS01000042.1"/>
</dbReference>
<dbReference type="SUPFAM" id="SSF160945">
    <property type="entry name" value="PH0156-like"/>
    <property type="match status" value="1"/>
</dbReference>
<evidence type="ECO:0008006" key="3">
    <source>
        <dbReference type="Google" id="ProtNLM"/>
    </source>
</evidence>
<reference evidence="1 2" key="1">
    <citation type="submission" date="2009-04" db="EMBL/GenBank/DDBJ databases">
        <authorList>
            <person name="Reysenbach A.-L."/>
            <person name="Heidelberg J.F."/>
            <person name="Nelson W.C."/>
        </authorList>
    </citation>
    <scope>NUCLEOTIDE SEQUENCE [LARGE SCALE GENOMIC DNA]</scope>
    <source>
        <strain evidence="1 2">SS-5</strain>
    </source>
</reference>
<dbReference type="Proteomes" id="UP000005540">
    <property type="component" value="Unassembled WGS sequence"/>
</dbReference>
<dbReference type="AlphaFoldDB" id="C4FJ49"/>
<name>C4FJ49_9AQUI</name>
<dbReference type="EMBL" id="ABZS01000042">
    <property type="protein sequence ID" value="EEP60904.1"/>
    <property type="molecule type" value="Genomic_DNA"/>
</dbReference>